<dbReference type="InterPro" id="IPR005311">
    <property type="entry name" value="PBP_dimer"/>
</dbReference>
<keyword evidence="7" id="KW-0131">Cell cycle</keyword>
<feature type="region of interest" description="Disordered" evidence="4">
    <location>
        <begin position="586"/>
        <end position="663"/>
    </location>
</feature>
<dbReference type="Proteomes" id="UP000006666">
    <property type="component" value="Chromosome"/>
</dbReference>
<dbReference type="SUPFAM" id="SSF56601">
    <property type="entry name" value="beta-lactamase/transpeptidase-like"/>
    <property type="match status" value="1"/>
</dbReference>
<dbReference type="eggNOG" id="COG0768">
    <property type="taxonomic scope" value="Bacteria"/>
</dbReference>
<dbReference type="SUPFAM" id="SSF56519">
    <property type="entry name" value="Penicillin binding protein dimerisation domain"/>
    <property type="match status" value="1"/>
</dbReference>
<keyword evidence="3" id="KW-0472">Membrane</keyword>
<dbReference type="GO" id="GO:0005886">
    <property type="term" value="C:plasma membrane"/>
    <property type="evidence" value="ECO:0007669"/>
    <property type="project" value="TreeGrafter"/>
</dbReference>
<dbReference type="Pfam" id="PF03717">
    <property type="entry name" value="PBP_dimer"/>
    <property type="match status" value="1"/>
</dbReference>
<dbReference type="KEGG" id="kse:Ksed_16620"/>
<proteinExistence type="inferred from homology"/>
<evidence type="ECO:0000256" key="2">
    <source>
        <dbReference type="ARBA" id="ARBA00007171"/>
    </source>
</evidence>
<dbReference type="InterPro" id="IPR050515">
    <property type="entry name" value="Beta-lactam/transpept"/>
</dbReference>
<sequence>MTVTQTRRRSRRRTSSAAPGHPVRRARWLLVVATFVFTLFVGQLFRLQALDGPALAETAMASRMHTERVPALRGAVTDSSGTVLARSVSTRHVTADPELLRDFKGSEKRGLDSGAQGSAEALAEVLQLDAAELQKRIEDAPGRFLYVAKDVTPTDWRAVQELRLPGVRSEPSSVRTYPLGSTSAPLIGWVNAQQVGSGGIEAVAEKTLSGTPGTIAYQRSATGGRIATTAVDISEAQSGRDVQLTIDADIQFKAEELLAKRVQDMGGLSGTAVVQRTNGDVLAAASYPGFDPKGKVEDPRDRQNPIFTEVFEPGSTGKVITAAAALEEGLVAPETKLVVPNRLPRADKEFKDSHDFPGNRYLTFAGALATSSNIGTIMAGEELGRDRLHDYMKGFGLGEGSGLGFPGESSGILADPDTWSDTQYFTVMFGQGVSATAIQQNTVFQTLANDGVRVKPRLVAATREEGGEWEPTERDAGTRVVSEQTADAVSRMLTAVPTEEGTAPQAAVPGYAVAGKTSTAQRYDPEKGGYDGVTASFAGYAPADDPELVVSVTVQKPEVSPWGGVVAGPVFSELMGFALRQEGVAPSSREAEYPPLSYDPNDLVGEDSSGGPSGSGPSAGSEEPDAGGSAPATTTGADGSASPSPESGENAGSTPSKPQEQTP</sequence>
<dbReference type="STRING" id="478801.Ksed_16620"/>
<gene>
    <name evidence="7" type="ordered locus">Ksed_16620</name>
</gene>
<organism evidence="7 8">
    <name type="scientific">Kytococcus sedentarius (strain ATCC 14392 / DSM 20547 / JCM 11482 / CCUG 33030 / NBRC 15357 / NCTC 11040 / CCM 314 / 541)</name>
    <name type="common">Micrococcus sedentarius</name>
    <dbReference type="NCBI Taxonomy" id="478801"/>
    <lineage>
        <taxon>Bacteria</taxon>
        <taxon>Bacillati</taxon>
        <taxon>Actinomycetota</taxon>
        <taxon>Actinomycetes</taxon>
        <taxon>Micrococcales</taxon>
        <taxon>Kytococcaceae</taxon>
        <taxon>Kytococcus</taxon>
    </lineage>
</organism>
<feature type="domain" description="Penicillin-binding protein transpeptidase" evidence="5">
    <location>
        <begin position="272"/>
        <end position="575"/>
    </location>
</feature>
<dbReference type="InterPro" id="IPR012338">
    <property type="entry name" value="Beta-lactam/transpept-like"/>
</dbReference>
<evidence type="ECO:0000313" key="8">
    <source>
        <dbReference type="Proteomes" id="UP000006666"/>
    </source>
</evidence>
<evidence type="ECO:0000256" key="1">
    <source>
        <dbReference type="ARBA" id="ARBA00004370"/>
    </source>
</evidence>
<protein>
    <submittedName>
        <fullName evidence="7">Cell division protein FtsI/penicillin-binding protein 2</fullName>
    </submittedName>
</protein>
<evidence type="ECO:0000259" key="6">
    <source>
        <dbReference type="Pfam" id="PF03717"/>
    </source>
</evidence>
<name>C7NIN9_KYTSD</name>
<dbReference type="Gene3D" id="3.30.450.330">
    <property type="match status" value="1"/>
</dbReference>
<dbReference type="HOGENOM" id="CLU_009289_6_5_11"/>
<keyword evidence="7" id="KW-0132">Cell division</keyword>
<dbReference type="GO" id="GO:0071555">
    <property type="term" value="P:cell wall organization"/>
    <property type="evidence" value="ECO:0007669"/>
    <property type="project" value="TreeGrafter"/>
</dbReference>
<comment type="similarity">
    <text evidence="2">Belongs to the transpeptidase family.</text>
</comment>
<dbReference type="EMBL" id="CP001686">
    <property type="protein sequence ID" value="ACV06677.1"/>
    <property type="molecule type" value="Genomic_DNA"/>
</dbReference>
<dbReference type="Pfam" id="PF00905">
    <property type="entry name" value="Transpeptidase"/>
    <property type="match status" value="1"/>
</dbReference>
<feature type="compositionally biased region" description="Polar residues" evidence="4">
    <location>
        <begin position="645"/>
        <end position="663"/>
    </location>
</feature>
<keyword evidence="8" id="KW-1185">Reference proteome</keyword>
<dbReference type="RefSeq" id="WP_015779622.1">
    <property type="nucleotide sequence ID" value="NC_013169.1"/>
</dbReference>
<dbReference type="PANTHER" id="PTHR30627:SF1">
    <property type="entry name" value="PEPTIDOGLYCAN D,D-TRANSPEPTIDASE FTSI"/>
    <property type="match status" value="1"/>
</dbReference>
<comment type="subcellular location">
    <subcellularLocation>
        <location evidence="1">Membrane</location>
    </subcellularLocation>
</comment>
<dbReference type="AlphaFoldDB" id="C7NIN9"/>
<evidence type="ECO:0000256" key="4">
    <source>
        <dbReference type="SAM" id="MobiDB-lite"/>
    </source>
</evidence>
<reference evidence="7 8" key="1">
    <citation type="journal article" date="2009" name="Stand. Genomic Sci.">
        <title>Complete genome sequence of Kytococcus sedentarius type strain (541).</title>
        <authorList>
            <person name="Sims D."/>
            <person name="Brettin T."/>
            <person name="Detter J.C."/>
            <person name="Han C."/>
            <person name="Lapidus A."/>
            <person name="Copeland A."/>
            <person name="Glavina Del Rio T."/>
            <person name="Nolan M."/>
            <person name="Chen F."/>
            <person name="Lucas S."/>
            <person name="Tice H."/>
            <person name="Cheng J.F."/>
            <person name="Bruce D."/>
            <person name="Goodwin L."/>
            <person name="Pitluck S."/>
            <person name="Ovchinnikova G."/>
            <person name="Pati A."/>
            <person name="Ivanova N."/>
            <person name="Mavrommatis K."/>
            <person name="Chen A."/>
            <person name="Palaniappan K."/>
            <person name="D'haeseleer P."/>
            <person name="Chain P."/>
            <person name="Bristow J."/>
            <person name="Eisen J.A."/>
            <person name="Markowitz V."/>
            <person name="Hugenholtz P."/>
            <person name="Schneider S."/>
            <person name="Goker M."/>
            <person name="Pukall R."/>
            <person name="Kyrpides N.C."/>
            <person name="Klenk H.P."/>
        </authorList>
    </citation>
    <scope>NUCLEOTIDE SEQUENCE [LARGE SCALE GENOMIC DNA]</scope>
    <source>
        <strain evidence="8">ATCC 14392 / DSM 20547 / JCM 11482 / CCUG 33030 / NBRC 15357 / NCTC 11040 / CCM 314 / 541</strain>
    </source>
</reference>
<dbReference type="GO" id="GO:0051301">
    <property type="term" value="P:cell division"/>
    <property type="evidence" value="ECO:0007669"/>
    <property type="project" value="UniProtKB-KW"/>
</dbReference>
<dbReference type="InterPro" id="IPR036138">
    <property type="entry name" value="PBP_dimer_sf"/>
</dbReference>
<feature type="domain" description="Penicillin-binding protein dimerisation" evidence="6">
    <location>
        <begin position="69"/>
        <end position="228"/>
    </location>
</feature>
<feature type="compositionally biased region" description="Low complexity" evidence="4">
    <location>
        <begin position="606"/>
        <end position="644"/>
    </location>
</feature>
<dbReference type="Gene3D" id="3.40.710.10">
    <property type="entry name" value="DD-peptidase/beta-lactamase superfamily"/>
    <property type="match status" value="1"/>
</dbReference>
<dbReference type="PANTHER" id="PTHR30627">
    <property type="entry name" value="PEPTIDOGLYCAN D,D-TRANSPEPTIDASE"/>
    <property type="match status" value="1"/>
</dbReference>
<dbReference type="InterPro" id="IPR001460">
    <property type="entry name" value="PCN-bd_Tpept"/>
</dbReference>
<evidence type="ECO:0000313" key="7">
    <source>
        <dbReference type="EMBL" id="ACV06677.1"/>
    </source>
</evidence>
<dbReference type="Gene3D" id="3.90.1310.10">
    <property type="entry name" value="Penicillin-binding protein 2a (Domain 2)"/>
    <property type="match status" value="1"/>
</dbReference>
<accession>C7NIN9</accession>
<evidence type="ECO:0000259" key="5">
    <source>
        <dbReference type="Pfam" id="PF00905"/>
    </source>
</evidence>
<evidence type="ECO:0000256" key="3">
    <source>
        <dbReference type="ARBA" id="ARBA00023136"/>
    </source>
</evidence>
<dbReference type="GO" id="GO:0008658">
    <property type="term" value="F:penicillin binding"/>
    <property type="evidence" value="ECO:0007669"/>
    <property type="project" value="InterPro"/>
</dbReference>